<dbReference type="Gene3D" id="1.25.40.10">
    <property type="entry name" value="Tetratricopeptide repeat domain"/>
    <property type="match status" value="6"/>
</dbReference>
<evidence type="ECO:0000313" key="4">
    <source>
        <dbReference type="Proteomes" id="UP001172457"/>
    </source>
</evidence>
<feature type="repeat" description="PPR" evidence="2">
    <location>
        <begin position="456"/>
        <end position="490"/>
    </location>
</feature>
<dbReference type="InterPro" id="IPR051222">
    <property type="entry name" value="PPR/CCM1_RNA-binding"/>
</dbReference>
<evidence type="ECO:0000313" key="3">
    <source>
        <dbReference type="EMBL" id="KAJ9551642.1"/>
    </source>
</evidence>
<dbReference type="EMBL" id="JARYMX010000004">
    <property type="protein sequence ID" value="KAJ9551642.1"/>
    <property type="molecule type" value="Genomic_DNA"/>
</dbReference>
<accession>A0AA38W956</accession>
<feature type="repeat" description="PPR" evidence="2">
    <location>
        <begin position="686"/>
        <end position="720"/>
    </location>
</feature>
<feature type="repeat" description="PPR" evidence="2">
    <location>
        <begin position="581"/>
        <end position="615"/>
    </location>
</feature>
<feature type="repeat" description="PPR" evidence="2">
    <location>
        <begin position="491"/>
        <end position="525"/>
    </location>
</feature>
<evidence type="ECO:0000256" key="2">
    <source>
        <dbReference type="PROSITE-ProRule" id="PRU00708"/>
    </source>
</evidence>
<gene>
    <name evidence="3" type="ORF">OSB04_015687</name>
</gene>
<feature type="repeat" description="PPR" evidence="2">
    <location>
        <begin position="339"/>
        <end position="373"/>
    </location>
</feature>
<comment type="caution">
    <text evidence="3">The sequence shown here is derived from an EMBL/GenBank/DDBJ whole genome shotgun (WGS) entry which is preliminary data.</text>
</comment>
<evidence type="ECO:0008006" key="5">
    <source>
        <dbReference type="Google" id="ProtNLM"/>
    </source>
</evidence>
<reference evidence="3" key="1">
    <citation type="submission" date="2023-03" db="EMBL/GenBank/DDBJ databases">
        <title>Chromosome-scale reference genome and RAD-based genetic map of yellow starthistle (Centaurea solstitialis) reveal putative structural variation and QTLs associated with invader traits.</title>
        <authorList>
            <person name="Reatini B."/>
            <person name="Cang F.A."/>
            <person name="Jiang Q."/>
            <person name="Mckibben M.T.W."/>
            <person name="Barker M.S."/>
            <person name="Rieseberg L.H."/>
            <person name="Dlugosch K.M."/>
        </authorList>
    </citation>
    <scope>NUCLEOTIDE SEQUENCE</scope>
    <source>
        <strain evidence="3">CAN-66</strain>
        <tissue evidence="3">Leaf</tissue>
    </source>
</reference>
<dbReference type="SUPFAM" id="SSF48452">
    <property type="entry name" value="TPR-like"/>
    <property type="match status" value="1"/>
</dbReference>
<dbReference type="Pfam" id="PF01535">
    <property type="entry name" value="PPR"/>
    <property type="match status" value="3"/>
</dbReference>
<name>A0AA38W956_9ASTR</name>
<sequence>MNEKISGFHHEMVKPFNPQSLFDLRKHCPLLGSHTFLRFHYSSNLNHYHHYHENSSKRIYPNLVDNVSRILCEPRWFENKELKHVSHKLKHVHVERIVSSHRDIDVVVRFFYWITKNYSYKHDLSCYKAMLNRLVREGRLADTDHVRVLMVKECKCEKEILGVVDYFNSLRSKGVGYSLYSCNTLLIQMAKFQMVDAARDVFTQVLSCGIRPNLLTYNTMINMLCKKGKVREAESYLDQMARVDEALDMLNEMMEKNIEPTVYTFTVPISSLCAGGLVKKALNLVVIMREKGCLPNVQTYAALISGLFRTKQAEVAMGFYHKMLRDGLIPNTANGCKPDEWTYAELISGFCEAGDLDGASILFHGMLEERLIPNKVHYTTLIDGPETETYNAIISCLSKMNRLLEAQKLFEKMVEKEVSPNVITYTTLVDGLCRNGSVRLAFEIFHEMEKKNCMPNLLTYSSLVYGLCLEGLADEAEILLDEMESKRITPDHVIYTSLINGYISLNRVDHGFLLLQRMVDRGCRPNYRTFQVLIKGLEKECRLHLEKAAAGQETYGCSADEKDVSFENLFVRMSEYGFQPTVETYSTIVSGLCKEGKTTEAVELFRNMEEKGVNPDRNIYASLVTAHCNNSKPEVALEFFDLMLVKRPRTSYPIYKSLISAFCKNGQVGKALVLFEDMLDRRWDADEIVWTILIDGLLKEAEVETCVHFIHIMQSKNKVPNFQTYVMLAKEISAADESCDIHENSMDEEHRIRNICVLERCESVIAGATDKTCSFQDSDSTTGLLVKGRENSGSIDIKSYIYQ</sequence>
<dbReference type="NCBIfam" id="TIGR00756">
    <property type="entry name" value="PPR"/>
    <property type="match status" value="11"/>
</dbReference>
<feature type="repeat" description="PPR" evidence="2">
    <location>
        <begin position="421"/>
        <end position="455"/>
    </location>
</feature>
<dbReference type="AlphaFoldDB" id="A0AA38W956"/>
<dbReference type="Pfam" id="PF13041">
    <property type="entry name" value="PPR_2"/>
    <property type="match status" value="3"/>
</dbReference>
<dbReference type="PROSITE" id="PS51375">
    <property type="entry name" value="PPR"/>
    <property type="match status" value="12"/>
</dbReference>
<dbReference type="PANTHER" id="PTHR47942">
    <property type="entry name" value="TETRATRICOPEPTIDE REPEAT (TPR)-LIKE SUPERFAMILY PROTEIN-RELATED"/>
    <property type="match status" value="1"/>
</dbReference>
<proteinExistence type="predicted"/>
<feature type="repeat" description="PPR" evidence="2">
    <location>
        <begin position="296"/>
        <end position="330"/>
    </location>
</feature>
<dbReference type="Pfam" id="PF13812">
    <property type="entry name" value="PPR_3"/>
    <property type="match status" value="1"/>
</dbReference>
<dbReference type="InterPro" id="IPR011990">
    <property type="entry name" value="TPR-like_helical_dom_sf"/>
</dbReference>
<feature type="repeat" description="PPR" evidence="2">
    <location>
        <begin position="213"/>
        <end position="247"/>
    </location>
</feature>
<feature type="repeat" description="PPR" evidence="2">
    <location>
        <begin position="386"/>
        <end position="420"/>
    </location>
</feature>
<dbReference type="Pfam" id="PF12854">
    <property type="entry name" value="PPR_1"/>
    <property type="match status" value="3"/>
</dbReference>
<protein>
    <recommendedName>
        <fullName evidence="5">Pentatricopeptide repeat-containing protein</fullName>
    </recommendedName>
</protein>
<dbReference type="PANTHER" id="PTHR47942:SF16">
    <property type="entry name" value="PENTATRICOPEPTIDE REPEAT DOMAIN CONTAINING PROTEIN-RELATED"/>
    <property type="match status" value="1"/>
</dbReference>
<keyword evidence="4" id="KW-1185">Reference proteome</keyword>
<dbReference type="Proteomes" id="UP001172457">
    <property type="component" value="Chromosome 4"/>
</dbReference>
<dbReference type="InterPro" id="IPR002885">
    <property type="entry name" value="PPR_rpt"/>
</dbReference>
<keyword evidence="1" id="KW-0677">Repeat</keyword>
<feature type="repeat" description="PPR" evidence="2">
    <location>
        <begin position="178"/>
        <end position="212"/>
    </location>
</feature>
<feature type="repeat" description="PPR" evidence="2">
    <location>
        <begin position="651"/>
        <end position="685"/>
    </location>
</feature>
<evidence type="ECO:0000256" key="1">
    <source>
        <dbReference type="ARBA" id="ARBA00022737"/>
    </source>
</evidence>
<feature type="repeat" description="PPR" evidence="2">
    <location>
        <begin position="261"/>
        <end position="295"/>
    </location>
</feature>
<organism evidence="3 4">
    <name type="scientific">Centaurea solstitialis</name>
    <name type="common">yellow star-thistle</name>
    <dbReference type="NCBI Taxonomy" id="347529"/>
    <lineage>
        <taxon>Eukaryota</taxon>
        <taxon>Viridiplantae</taxon>
        <taxon>Streptophyta</taxon>
        <taxon>Embryophyta</taxon>
        <taxon>Tracheophyta</taxon>
        <taxon>Spermatophyta</taxon>
        <taxon>Magnoliopsida</taxon>
        <taxon>eudicotyledons</taxon>
        <taxon>Gunneridae</taxon>
        <taxon>Pentapetalae</taxon>
        <taxon>asterids</taxon>
        <taxon>campanulids</taxon>
        <taxon>Asterales</taxon>
        <taxon>Asteraceae</taxon>
        <taxon>Carduoideae</taxon>
        <taxon>Cardueae</taxon>
        <taxon>Centaureinae</taxon>
        <taxon>Centaurea</taxon>
    </lineage>
</organism>